<organism evidence="2">
    <name type="scientific">bioreactor metagenome</name>
    <dbReference type="NCBI Taxonomy" id="1076179"/>
    <lineage>
        <taxon>unclassified sequences</taxon>
        <taxon>metagenomes</taxon>
        <taxon>ecological metagenomes</taxon>
    </lineage>
</organism>
<feature type="coiled-coil region" evidence="1">
    <location>
        <begin position="14"/>
        <end position="68"/>
    </location>
</feature>
<protein>
    <submittedName>
        <fullName evidence="2">Uncharacterized protein</fullName>
    </submittedName>
</protein>
<reference evidence="2" key="1">
    <citation type="submission" date="2019-08" db="EMBL/GenBank/DDBJ databases">
        <authorList>
            <person name="Kucharzyk K."/>
            <person name="Murdoch R.W."/>
            <person name="Higgins S."/>
            <person name="Loffler F."/>
        </authorList>
    </citation>
    <scope>NUCLEOTIDE SEQUENCE</scope>
</reference>
<comment type="caution">
    <text evidence="2">The sequence shown here is derived from an EMBL/GenBank/DDBJ whole genome shotgun (WGS) entry which is preliminary data.</text>
</comment>
<evidence type="ECO:0000313" key="2">
    <source>
        <dbReference type="EMBL" id="MPM64163.1"/>
    </source>
</evidence>
<name>A0A645BLM8_9ZZZZ</name>
<dbReference type="AlphaFoldDB" id="A0A645BLM8"/>
<dbReference type="EMBL" id="VSSQ01019803">
    <property type="protein sequence ID" value="MPM64163.1"/>
    <property type="molecule type" value="Genomic_DNA"/>
</dbReference>
<proteinExistence type="predicted"/>
<gene>
    <name evidence="2" type="ORF">SDC9_111049</name>
</gene>
<evidence type="ECO:0000256" key="1">
    <source>
        <dbReference type="SAM" id="Coils"/>
    </source>
</evidence>
<keyword evidence="1" id="KW-0175">Coiled coil</keyword>
<sequence>MFAPAAGDRVAAQIAVLEAEEHALLRELDRQQSAARIQSVRQSRRMRLAALDGAQSELTEKLVNLRRESAVLQTTLSRNGGAPPPEAREYLTLLNEEQILLAKFHDRRNRLEIDPARLEKPPLLLECRRSEWLLTRPGGAPQLLGKGAPTLTAALTELRTILTELGPEKYLLVIAVRPGAGDYIAMLTRSLRHDFPALELAVEALPSDRSEAPRIR</sequence>
<accession>A0A645BLM8</accession>